<protein>
    <recommendedName>
        <fullName evidence="1">Aminoglycoside phosphotransferase domain-containing protein</fullName>
    </recommendedName>
</protein>
<dbReference type="Gene3D" id="3.30.200.20">
    <property type="entry name" value="Phosphorylase Kinase, domain 1"/>
    <property type="match status" value="1"/>
</dbReference>
<accession>A0A6S6YPN2</accession>
<feature type="domain" description="Aminoglycoside phosphotransferase" evidence="1">
    <location>
        <begin position="41"/>
        <end position="285"/>
    </location>
</feature>
<dbReference type="RefSeq" id="WP_145771091.1">
    <property type="nucleotide sequence ID" value="NZ_LR778301.1"/>
</dbReference>
<dbReference type="Pfam" id="PF01636">
    <property type="entry name" value="APH"/>
    <property type="match status" value="1"/>
</dbReference>
<dbReference type="AlphaFoldDB" id="A0A6S6YPN2"/>
<dbReference type="KEGG" id="doe:DENOEST_2563"/>
<dbReference type="OrthoDB" id="5291879at2"/>
<evidence type="ECO:0000313" key="3">
    <source>
        <dbReference type="Proteomes" id="UP000515733"/>
    </source>
</evidence>
<dbReference type="Gene3D" id="3.90.1200.10">
    <property type="match status" value="1"/>
</dbReference>
<dbReference type="InterPro" id="IPR011009">
    <property type="entry name" value="Kinase-like_dom_sf"/>
</dbReference>
<dbReference type="PANTHER" id="PTHR21310">
    <property type="entry name" value="AMINOGLYCOSIDE PHOSPHOTRANSFERASE-RELATED-RELATED"/>
    <property type="match status" value="1"/>
</dbReference>
<evidence type="ECO:0000259" key="1">
    <source>
        <dbReference type="Pfam" id="PF01636"/>
    </source>
</evidence>
<organism evidence="2 3">
    <name type="scientific">Denitratisoma oestradiolicum</name>
    <dbReference type="NCBI Taxonomy" id="311182"/>
    <lineage>
        <taxon>Bacteria</taxon>
        <taxon>Pseudomonadati</taxon>
        <taxon>Pseudomonadota</taxon>
        <taxon>Betaproteobacteria</taxon>
        <taxon>Nitrosomonadales</taxon>
        <taxon>Sterolibacteriaceae</taxon>
        <taxon>Denitratisoma</taxon>
    </lineage>
</organism>
<dbReference type="Proteomes" id="UP000515733">
    <property type="component" value="Chromosome"/>
</dbReference>
<gene>
    <name evidence="2" type="ORF">DENOEST_2563</name>
</gene>
<dbReference type="InterPro" id="IPR002575">
    <property type="entry name" value="Aminoglycoside_PTrfase"/>
</dbReference>
<reference evidence="2 3" key="1">
    <citation type="submission" date="2020-03" db="EMBL/GenBank/DDBJ databases">
        <authorList>
            <consortium name="Genoscope - CEA"/>
            <person name="William W."/>
        </authorList>
    </citation>
    <scope>NUCLEOTIDE SEQUENCE [LARGE SCALE GENOMIC DNA]</scope>
    <source>
        <strain evidence="3">DSM 16959</strain>
    </source>
</reference>
<keyword evidence="3" id="KW-1185">Reference proteome</keyword>
<dbReference type="InterPro" id="IPR051678">
    <property type="entry name" value="AGP_Transferase"/>
</dbReference>
<dbReference type="SUPFAM" id="SSF56112">
    <property type="entry name" value="Protein kinase-like (PK-like)"/>
    <property type="match status" value="1"/>
</dbReference>
<dbReference type="PANTHER" id="PTHR21310:SF15">
    <property type="entry name" value="AMINOGLYCOSIDE PHOSPHOTRANSFERASE DOMAIN-CONTAINING PROTEIN"/>
    <property type="match status" value="1"/>
</dbReference>
<name>A0A6S6YPN2_9PROT</name>
<proteinExistence type="predicted"/>
<evidence type="ECO:0000313" key="2">
    <source>
        <dbReference type="EMBL" id="CAB1369728.1"/>
    </source>
</evidence>
<sequence length="343" mass="38056">MRYVELPRTAPAGAALQAPLTPALIAALCRRAFGPQADVVDVEQLHSGRFNTTYRIRLRAGYQVILRLAPPASAHLFEHERWLLRRECAVHDSLAGAAVQVPRLLFKDFSGDLVSRDYVFLEHCKGQLWEELQGSFTPQENEVLWGQLGGLVRAIHCIQGSAYGLPQPMASVDCWSKAVLGDIDGLIGDLDRLGLELAGARAFRALVVRNRQVLDHCGPPRLLHGDLWPKNILVDRIGGMPVITGLLDGERARWGDPEAEWIFGFLDIPPAFWSTYGRDLSDGALGHDAQCRRLIYNGRGALQLTLEAWRWGLDDGFARRLLVEAMTGLEAMLSIRRQLAEAA</sequence>
<dbReference type="EMBL" id="LR778301">
    <property type="protein sequence ID" value="CAB1369728.1"/>
    <property type="molecule type" value="Genomic_DNA"/>
</dbReference>